<keyword evidence="7" id="KW-1185">Reference proteome</keyword>
<dbReference type="AlphaFoldDB" id="A0A0G2HFX5"/>
<evidence type="ECO:0000256" key="4">
    <source>
        <dbReference type="SAM" id="MobiDB-lite"/>
    </source>
</evidence>
<dbReference type="PANTHER" id="PTHR16631:SF14">
    <property type="entry name" value="FAMILY 17 GLUCOSIDASE SCW10-RELATED"/>
    <property type="match status" value="1"/>
</dbReference>
<feature type="signal peptide" evidence="5">
    <location>
        <begin position="1"/>
        <end position="19"/>
    </location>
</feature>
<evidence type="ECO:0000313" key="7">
    <source>
        <dbReference type="Proteomes" id="UP000053317"/>
    </source>
</evidence>
<dbReference type="GO" id="GO:0071555">
    <property type="term" value="P:cell wall organization"/>
    <property type="evidence" value="ECO:0007669"/>
    <property type="project" value="TreeGrafter"/>
</dbReference>
<dbReference type="GO" id="GO:0009277">
    <property type="term" value="C:fungal-type cell wall"/>
    <property type="evidence" value="ECO:0007669"/>
    <property type="project" value="TreeGrafter"/>
</dbReference>
<dbReference type="PANTHER" id="PTHR16631">
    <property type="entry name" value="GLUCAN 1,3-BETA-GLUCOSIDASE"/>
    <property type="match status" value="1"/>
</dbReference>
<feature type="compositionally biased region" description="Low complexity" evidence="4">
    <location>
        <begin position="132"/>
        <end position="150"/>
    </location>
</feature>
<comment type="caution">
    <text evidence="6">The sequence shown here is derived from an EMBL/GenBank/DDBJ whole genome shotgun (WGS) entry which is preliminary data.</text>
</comment>
<feature type="region of interest" description="Disordered" evidence="4">
    <location>
        <begin position="75"/>
        <end position="120"/>
    </location>
</feature>
<feature type="region of interest" description="Disordered" evidence="4">
    <location>
        <begin position="132"/>
        <end position="151"/>
    </location>
</feature>
<reference evidence="6 7" key="2">
    <citation type="submission" date="2015-05" db="EMBL/GenBank/DDBJ databases">
        <authorList>
            <person name="Morales-Cruz A."/>
            <person name="Amrine K.C."/>
            <person name="Cantu D."/>
        </authorList>
    </citation>
    <scope>NUCLEOTIDE SEQUENCE [LARGE SCALE GENOMIC DNA]</scope>
    <source>
        <strain evidence="6">UCRPC4</strain>
    </source>
</reference>
<dbReference type="GO" id="GO:0005576">
    <property type="term" value="C:extracellular region"/>
    <property type="evidence" value="ECO:0007669"/>
    <property type="project" value="TreeGrafter"/>
</dbReference>
<organism evidence="6 7">
    <name type="scientific">Phaeomoniella chlamydospora</name>
    <name type="common">Phaeoacremonium chlamydosporum</name>
    <dbReference type="NCBI Taxonomy" id="158046"/>
    <lineage>
        <taxon>Eukaryota</taxon>
        <taxon>Fungi</taxon>
        <taxon>Dikarya</taxon>
        <taxon>Ascomycota</taxon>
        <taxon>Pezizomycotina</taxon>
        <taxon>Eurotiomycetes</taxon>
        <taxon>Chaetothyriomycetidae</taxon>
        <taxon>Phaeomoniellales</taxon>
        <taxon>Phaeomoniellaceae</taxon>
        <taxon>Phaeomoniella</taxon>
    </lineage>
</organism>
<protein>
    <submittedName>
        <fullName evidence="6">Putative cell wall glucanase</fullName>
    </submittedName>
</protein>
<dbReference type="Gene3D" id="3.20.20.80">
    <property type="entry name" value="Glycosidases"/>
    <property type="match status" value="1"/>
</dbReference>
<dbReference type="Proteomes" id="UP000053317">
    <property type="component" value="Unassembled WGS sequence"/>
</dbReference>
<evidence type="ECO:0000313" key="6">
    <source>
        <dbReference type="EMBL" id="KKY27345.1"/>
    </source>
</evidence>
<dbReference type="GO" id="GO:0042973">
    <property type="term" value="F:glucan endo-1,3-beta-D-glucosidase activity"/>
    <property type="evidence" value="ECO:0007669"/>
    <property type="project" value="TreeGrafter"/>
</dbReference>
<keyword evidence="3" id="KW-0378">Hydrolase</keyword>
<evidence type="ECO:0000256" key="3">
    <source>
        <dbReference type="ARBA" id="ARBA00022801"/>
    </source>
</evidence>
<dbReference type="SUPFAM" id="SSF51445">
    <property type="entry name" value="(Trans)glycosidases"/>
    <property type="match status" value="1"/>
</dbReference>
<dbReference type="InterPro" id="IPR017853">
    <property type="entry name" value="GH"/>
</dbReference>
<reference evidence="6 7" key="1">
    <citation type="submission" date="2015-05" db="EMBL/GenBank/DDBJ databases">
        <title>Distinctive expansion of gene families associated with plant cell wall degradation and secondary metabolism in the genomes of grapevine trunk pathogens.</title>
        <authorList>
            <person name="Lawrence D.P."/>
            <person name="Travadon R."/>
            <person name="Rolshausen P.E."/>
            <person name="Baumgartner K."/>
        </authorList>
    </citation>
    <scope>NUCLEOTIDE SEQUENCE [LARGE SCALE GENOMIC DNA]</scope>
    <source>
        <strain evidence="6">UCRPC4</strain>
    </source>
</reference>
<sequence length="407" mass="41266">MKAGIFAASAAALLQVAVAQPHGHRHQHEKRDVVEYTTTLYAPEVIVYVDDNGNTIGTTTLTVGSASTVSTSVDTSATTTSSSSASTAPSSSVPTSSSTTPVPTYVESTSSIPSSTPSTTAAAATSSAASSSAPAASSSASSSGGSSSSGNILTSGGVKGVTFSPYEESGDCYTQSKVQSSISSLASEGFNAIRLYGVDCNQVGWAAPAAKSAGMAVIAGIFDVGSVQASLNKMKSQLGGDFSSISGVSVYNEVVNNGQLSASDVADAVNEAKSFLKSTNFDGVVFAVDTFNTLLKSANSAIIEASDIVAANCHGYFDTTVDPSGAGDYVQTQISNLEGVANGKPVLITESGWVCHDPAGSSRASNAAQSTAMSQLKAMNLFAFTPTSTAWHKTPDSVENYWGWGTC</sequence>
<proteinExistence type="inferred from homology"/>
<name>A0A0G2HFX5_PHACM</name>
<gene>
    <name evidence="6" type="ORF">UCRPC4_g01145</name>
</gene>
<evidence type="ECO:0000256" key="5">
    <source>
        <dbReference type="SAM" id="SignalP"/>
    </source>
</evidence>
<dbReference type="EMBL" id="LCWF01000025">
    <property type="protein sequence ID" value="KKY27345.1"/>
    <property type="molecule type" value="Genomic_DNA"/>
</dbReference>
<dbReference type="GO" id="GO:0009986">
    <property type="term" value="C:cell surface"/>
    <property type="evidence" value="ECO:0007669"/>
    <property type="project" value="TreeGrafter"/>
</dbReference>
<comment type="similarity">
    <text evidence="2">Belongs to the glycosyl hydrolase 17 family.</text>
</comment>
<accession>A0A0G2HFX5</accession>
<evidence type="ECO:0000256" key="1">
    <source>
        <dbReference type="ARBA" id="ARBA00004196"/>
    </source>
</evidence>
<dbReference type="InterPro" id="IPR050732">
    <property type="entry name" value="Beta-glucan_modifiers"/>
</dbReference>
<evidence type="ECO:0000256" key="2">
    <source>
        <dbReference type="ARBA" id="ARBA00008773"/>
    </source>
</evidence>
<feature type="chain" id="PRO_5002545171" evidence="5">
    <location>
        <begin position="20"/>
        <end position="407"/>
    </location>
</feature>
<comment type="subcellular location">
    <subcellularLocation>
        <location evidence="1">Cell envelope</location>
    </subcellularLocation>
</comment>
<keyword evidence="5" id="KW-0732">Signal</keyword>
<dbReference type="OrthoDB" id="941679at2759"/>